<evidence type="ECO:0000313" key="3">
    <source>
        <dbReference type="Proteomes" id="UP000273001"/>
    </source>
</evidence>
<dbReference type="NCBIfam" id="TIGR02570">
    <property type="entry name" value="cas7_GSU0053"/>
    <property type="match status" value="1"/>
</dbReference>
<accession>A0ABN5PPP6</accession>
<feature type="region of interest" description="Disordered" evidence="1">
    <location>
        <begin position="187"/>
        <end position="209"/>
    </location>
</feature>
<evidence type="ECO:0000256" key="1">
    <source>
        <dbReference type="SAM" id="MobiDB-lite"/>
    </source>
</evidence>
<protein>
    <submittedName>
        <fullName evidence="2">Type I-U CRISPR-associated protein Cas7</fullName>
    </submittedName>
</protein>
<dbReference type="InterPro" id="IPR013403">
    <property type="entry name" value="CRISPR-assoc_prot_Csb1/Cas7u"/>
</dbReference>
<keyword evidence="3" id="KW-1185">Reference proteome</keyword>
<reference evidence="2 3" key="1">
    <citation type="submission" date="2018-09" db="EMBL/GenBank/DDBJ databases">
        <authorList>
            <person name="Li J."/>
        </authorList>
    </citation>
    <scope>NUCLEOTIDE SEQUENCE [LARGE SCALE GENOMIC DNA]</scope>
    <source>
        <strain evidence="2 3">2129</strain>
    </source>
</reference>
<name>A0ABN5PPP6_9ACTO</name>
<feature type="compositionally biased region" description="Basic and acidic residues" evidence="1">
    <location>
        <begin position="190"/>
        <end position="209"/>
    </location>
</feature>
<dbReference type="RefSeq" id="WP_120203251.1">
    <property type="nucleotide sequence ID" value="NZ_CP032514.1"/>
</dbReference>
<dbReference type="EMBL" id="CP032514">
    <property type="protein sequence ID" value="AYD88984.1"/>
    <property type="molecule type" value="Genomic_DNA"/>
</dbReference>
<sequence>MTTPSADPTTAATKVSADEFRHLVAELAADTSVAGITLTGRYESLTGHTVTPPAGTIRQKGEEVGIFRGPEENGSHGETMATIDSWGSVVARCEALLAGPFGEGSLADYLGFPLVVFVDDEGTVLTTSVELSHRQADATWRLAHDELIEAGVDFDAIQQASRKEPTALLTGFPTAIPFGWWHSQTKRSQKAADKANEKSRSTKKNGSELEEGRDKYLGYYAMNPADSRSARLFTAEFLALGVKERRRAAAKVDALFAAVSEDTKIGGNKLSTVGLGSIPPTDLTTSASRPGPYDLTYRAIESHAFFSLTGLRTFRFLPDPEPARVLTVALTLLLYSLLQHNLSLRAGTELRLCKPGLDVQVQRHGAAPEAIRLPDVDELAGLVRDLGAEVGWEGPRVVRIGHDSPLGKIILAVDGQKS</sequence>
<organism evidence="2 3">
    <name type="scientific">Actinomyces lilanjuaniae</name>
    <dbReference type="NCBI Taxonomy" id="2321394"/>
    <lineage>
        <taxon>Bacteria</taxon>
        <taxon>Bacillati</taxon>
        <taxon>Actinomycetota</taxon>
        <taxon>Actinomycetes</taxon>
        <taxon>Actinomycetales</taxon>
        <taxon>Actinomycetaceae</taxon>
        <taxon>Actinomyces</taxon>
    </lineage>
</organism>
<dbReference type="Proteomes" id="UP000273001">
    <property type="component" value="Chromosome"/>
</dbReference>
<evidence type="ECO:0000313" key="2">
    <source>
        <dbReference type="EMBL" id="AYD88984.1"/>
    </source>
</evidence>
<proteinExistence type="predicted"/>
<gene>
    <name evidence="2" type="primary">cas7u</name>
    <name evidence="2" type="ORF">D5R93_00995</name>
</gene>
<dbReference type="Pfam" id="PF09617">
    <property type="entry name" value="Cas_GSU0053"/>
    <property type="match status" value="1"/>
</dbReference>